<dbReference type="InterPro" id="IPR050836">
    <property type="entry name" value="SDS22/Internalin_LRR"/>
</dbReference>
<comment type="caution">
    <text evidence="3">The sequence shown here is derived from an EMBL/GenBank/DDBJ whole genome shotgun (WGS) entry which is preliminary data.</text>
</comment>
<evidence type="ECO:0000256" key="2">
    <source>
        <dbReference type="ARBA" id="ARBA00022737"/>
    </source>
</evidence>
<reference evidence="3 4" key="1">
    <citation type="submission" date="2024-07" db="EMBL/GenBank/DDBJ databases">
        <authorList>
            <person name="Akdeniz Z."/>
        </authorList>
    </citation>
    <scope>NUCLEOTIDE SEQUENCE [LARGE SCALE GENOMIC DNA]</scope>
</reference>
<evidence type="ECO:0000256" key="1">
    <source>
        <dbReference type="ARBA" id="ARBA00022614"/>
    </source>
</evidence>
<sequence length="332" mass="39273">MIDNNKFTTLSQYDNDMIEKYKDLTNNAKLKIFKDQKLKSLDFIQTMNIRKLELEYCLNIIPKIESNTIQQLKIEFCDIQSVQNCQLENLLVLVIQNNYMQETETLMQEIIRFYQLKVLYLGRWSIDISPLSQMTGLTKLGLKKCELRGMQALRYLVNLVSLDLSYNKDIDITLLQYMIKLKQLSLISCGLIAIDALRPLVMLKELHIFFNSIVYISPILELKQLSTLYAEENKFQDVQIIQQHQNFEDFILHSQLQPTQQELLRANMMQNINNPISSLKYIRKYFINLKVKQTIFKQKITEQLQKQYCTQQAFIVNSVCLYQKMNEFDNIQ</sequence>
<dbReference type="PANTHER" id="PTHR46652">
    <property type="entry name" value="LEUCINE-RICH REPEAT AND IQ DOMAIN-CONTAINING PROTEIN 1-RELATED"/>
    <property type="match status" value="1"/>
</dbReference>
<proteinExistence type="predicted"/>
<protein>
    <submittedName>
        <fullName evidence="3">Leucine-rich_repeat domain-containing protein</fullName>
    </submittedName>
</protein>
<dbReference type="SUPFAM" id="SSF52058">
    <property type="entry name" value="L domain-like"/>
    <property type="match status" value="1"/>
</dbReference>
<gene>
    <name evidence="3" type="ORF">HINF_LOCUS15993</name>
</gene>
<evidence type="ECO:0000313" key="3">
    <source>
        <dbReference type="EMBL" id="CAL5998982.1"/>
    </source>
</evidence>
<organism evidence="3 4">
    <name type="scientific">Hexamita inflata</name>
    <dbReference type="NCBI Taxonomy" id="28002"/>
    <lineage>
        <taxon>Eukaryota</taxon>
        <taxon>Metamonada</taxon>
        <taxon>Diplomonadida</taxon>
        <taxon>Hexamitidae</taxon>
        <taxon>Hexamitinae</taxon>
        <taxon>Hexamita</taxon>
    </lineage>
</organism>
<evidence type="ECO:0000313" key="4">
    <source>
        <dbReference type="Proteomes" id="UP001642409"/>
    </source>
</evidence>
<dbReference type="Proteomes" id="UP001642409">
    <property type="component" value="Unassembled WGS sequence"/>
</dbReference>
<keyword evidence="2" id="KW-0677">Repeat</keyword>
<dbReference type="InterPro" id="IPR032675">
    <property type="entry name" value="LRR_dom_sf"/>
</dbReference>
<accession>A0ABP1HR26</accession>
<keyword evidence="1" id="KW-0433">Leucine-rich repeat</keyword>
<keyword evidence="4" id="KW-1185">Reference proteome</keyword>
<dbReference type="PANTHER" id="PTHR46652:SF3">
    <property type="entry name" value="LEUCINE-RICH REPEAT-CONTAINING PROTEIN 9"/>
    <property type="match status" value="1"/>
</dbReference>
<dbReference type="EMBL" id="CAXDID020000039">
    <property type="protein sequence ID" value="CAL5998982.1"/>
    <property type="molecule type" value="Genomic_DNA"/>
</dbReference>
<name>A0ABP1HR26_9EUKA</name>
<dbReference type="Gene3D" id="3.80.10.10">
    <property type="entry name" value="Ribonuclease Inhibitor"/>
    <property type="match status" value="1"/>
</dbReference>